<dbReference type="Proteomes" id="UP001529510">
    <property type="component" value="Unassembled WGS sequence"/>
</dbReference>
<keyword evidence="4" id="KW-1185">Reference proteome</keyword>
<dbReference type="EMBL" id="JAMKFB020000007">
    <property type="protein sequence ID" value="KAL0189650.1"/>
    <property type="molecule type" value="Genomic_DNA"/>
</dbReference>
<feature type="non-terminal residue" evidence="3">
    <location>
        <position position="54"/>
    </location>
</feature>
<dbReference type="Gene3D" id="3.80.10.10">
    <property type="entry name" value="Ribonuclease Inhibitor"/>
    <property type="match status" value="1"/>
</dbReference>
<dbReference type="PROSITE" id="PS51450">
    <property type="entry name" value="LRR"/>
    <property type="match status" value="1"/>
</dbReference>
<organism evidence="3 4">
    <name type="scientific">Cirrhinus mrigala</name>
    <name type="common">Mrigala</name>
    <dbReference type="NCBI Taxonomy" id="683832"/>
    <lineage>
        <taxon>Eukaryota</taxon>
        <taxon>Metazoa</taxon>
        <taxon>Chordata</taxon>
        <taxon>Craniata</taxon>
        <taxon>Vertebrata</taxon>
        <taxon>Euteleostomi</taxon>
        <taxon>Actinopterygii</taxon>
        <taxon>Neopterygii</taxon>
        <taxon>Teleostei</taxon>
        <taxon>Ostariophysi</taxon>
        <taxon>Cypriniformes</taxon>
        <taxon>Cyprinidae</taxon>
        <taxon>Labeoninae</taxon>
        <taxon>Labeonini</taxon>
        <taxon>Cirrhinus</taxon>
    </lineage>
</organism>
<proteinExistence type="predicted"/>
<dbReference type="InterPro" id="IPR001611">
    <property type="entry name" value="Leu-rich_rpt"/>
</dbReference>
<accession>A0ABD0QV97</accession>
<name>A0ABD0QV97_CIRMR</name>
<protein>
    <submittedName>
        <fullName evidence="3">Uncharacterized protein</fullName>
    </submittedName>
</protein>
<dbReference type="AlphaFoldDB" id="A0ABD0QV97"/>
<dbReference type="SMART" id="SM00364">
    <property type="entry name" value="LRR_BAC"/>
    <property type="match status" value="2"/>
</dbReference>
<dbReference type="InterPro" id="IPR032675">
    <property type="entry name" value="LRR_dom_sf"/>
</dbReference>
<reference evidence="3 4" key="1">
    <citation type="submission" date="2024-05" db="EMBL/GenBank/DDBJ databases">
        <title>Genome sequencing and assembly of Indian major carp, Cirrhinus mrigala (Hamilton, 1822).</title>
        <authorList>
            <person name="Mohindra V."/>
            <person name="Chowdhury L.M."/>
            <person name="Lal K."/>
            <person name="Jena J.K."/>
        </authorList>
    </citation>
    <scope>NUCLEOTIDE SEQUENCE [LARGE SCALE GENOMIC DNA]</scope>
    <source>
        <strain evidence="3">CM1030</strain>
        <tissue evidence="3">Blood</tissue>
    </source>
</reference>
<dbReference type="Pfam" id="PF13855">
    <property type="entry name" value="LRR_8"/>
    <property type="match status" value="1"/>
</dbReference>
<keyword evidence="1" id="KW-0433">Leucine-rich repeat</keyword>
<gene>
    <name evidence="3" type="ORF">M9458_016749</name>
</gene>
<evidence type="ECO:0000313" key="4">
    <source>
        <dbReference type="Proteomes" id="UP001529510"/>
    </source>
</evidence>
<evidence type="ECO:0000256" key="2">
    <source>
        <dbReference type="ARBA" id="ARBA00022737"/>
    </source>
</evidence>
<keyword evidence="2" id="KW-0677">Repeat</keyword>
<dbReference type="PRINTS" id="PR00019">
    <property type="entry name" value="LEURICHRPT"/>
</dbReference>
<dbReference type="SUPFAM" id="SSF52058">
    <property type="entry name" value="L domain-like"/>
    <property type="match status" value="1"/>
</dbReference>
<dbReference type="SMART" id="SM00369">
    <property type="entry name" value="LRR_TYP"/>
    <property type="match status" value="2"/>
</dbReference>
<comment type="caution">
    <text evidence="3">The sequence shown here is derived from an EMBL/GenBank/DDBJ whole genome shotgun (WGS) entry which is preliminary data.</text>
</comment>
<evidence type="ECO:0000256" key="1">
    <source>
        <dbReference type="ARBA" id="ARBA00022614"/>
    </source>
</evidence>
<dbReference type="InterPro" id="IPR003591">
    <property type="entry name" value="Leu-rich_rpt_typical-subtyp"/>
</dbReference>
<evidence type="ECO:0000313" key="3">
    <source>
        <dbReference type="EMBL" id="KAL0189650.1"/>
    </source>
</evidence>
<feature type="non-terminal residue" evidence="3">
    <location>
        <position position="1"/>
    </location>
</feature>
<sequence>TNWIGLRKLQELDVSDNSLTELPSSILHCLKTLSSLNISKNKLSSFPDPWACPL</sequence>